<dbReference type="PANTHER" id="PTHR41259">
    <property type="entry name" value="DOUBLE-STRAND BREAK REPAIR RAD50 ATPASE, PUTATIVE-RELATED"/>
    <property type="match status" value="1"/>
</dbReference>
<dbReference type="PANTHER" id="PTHR41259:SF1">
    <property type="entry name" value="DOUBLE-STRAND BREAK REPAIR RAD50 ATPASE, PUTATIVE-RELATED"/>
    <property type="match status" value="1"/>
</dbReference>
<proteinExistence type="predicted"/>
<feature type="transmembrane region" description="Helical" evidence="2">
    <location>
        <begin position="355"/>
        <end position="374"/>
    </location>
</feature>
<keyword evidence="1" id="KW-0175">Coiled coil</keyword>
<dbReference type="EMBL" id="MGDD01000246">
    <property type="protein sequence ID" value="OGL43993.1"/>
    <property type="molecule type" value="Genomic_DNA"/>
</dbReference>
<dbReference type="Proteomes" id="UP000179266">
    <property type="component" value="Unassembled WGS sequence"/>
</dbReference>
<dbReference type="SUPFAM" id="SSF52540">
    <property type="entry name" value="P-loop containing nucleoside triphosphate hydrolases"/>
    <property type="match status" value="1"/>
</dbReference>
<feature type="transmembrane region" description="Helical" evidence="2">
    <location>
        <begin position="324"/>
        <end position="343"/>
    </location>
</feature>
<sequence>MKIIKVTIKEFALLHDHTFNLGLLNIFWGPNESGKTMIVDALLDGLFRITRIKGLFPGITRNNAVFKGEILLEENDKKFSLSPGQGLPEFFGFPPFSADKIFCVRAGISSMPGDMDWWLYLKENISGLKGGTNPIANIIRDEVGLTPKNNWIDDEDRKLAKKIADLEQNIVLIGSNREKAYQLLLLDQDISQTQISLDDLSGIQKNFQDIQRGNRYARVIDLMEQENKKRNSINGLEKIQENDLEEWINLDQETRKLETENIQIEKTIRETERNIVESKNQIDFCTQFLANWQSSRGNTFPEMEAKINHIQSLEDGLKFWKKTWLQGAVLGTILFAMAVIIYYTLLFRPHRWEQYFVIAFICGIITFFYWFSLLDRVETLKKLKDEVHSLALSWKFFKINVPLNELMKTVREEAESIDKRLAAEKTAISTNTEYLQKLESQSKNNQSTLVKLGDKIRFLRNRSGVSSLSEFQSKFELKKNAQLELSVLSDQINKELETKGREEWDAALADLEPYKQFQQVELPSKYTEIKEQIHTLEKKLQKLLAQEAELKGYFEKWGLKSPEQVWEWTVNLVKEIEMLEQTRSTAIEAINVLTKLELDREKFFATILTRGENSPARLFETVTNKTYKNIFLKNGELFVETQEGTIVPTMLLSTGTREQLSFCLRLAIAQKMMLRTSFLILDDPFLFCDSDRLETLLSMIETIVRKGWQILYFTHDERIIKYFKRTNLEPTYFELT</sequence>
<organism evidence="3 4">
    <name type="scientific">Candidatus Schekmanbacteria bacterium RBG_13_48_7</name>
    <dbReference type="NCBI Taxonomy" id="1817878"/>
    <lineage>
        <taxon>Bacteria</taxon>
        <taxon>Candidatus Schekmaniibacteriota</taxon>
    </lineage>
</organism>
<evidence type="ECO:0000256" key="2">
    <source>
        <dbReference type="SAM" id="Phobius"/>
    </source>
</evidence>
<evidence type="ECO:0000313" key="3">
    <source>
        <dbReference type="EMBL" id="OGL43993.1"/>
    </source>
</evidence>
<evidence type="ECO:0008006" key="5">
    <source>
        <dbReference type="Google" id="ProtNLM"/>
    </source>
</evidence>
<keyword evidence="2" id="KW-1133">Transmembrane helix</keyword>
<protein>
    <recommendedName>
        <fullName evidence="5">Rad50/SbcC-type AAA domain-containing protein</fullName>
    </recommendedName>
</protein>
<evidence type="ECO:0000313" key="4">
    <source>
        <dbReference type="Proteomes" id="UP000179266"/>
    </source>
</evidence>
<comment type="caution">
    <text evidence="3">The sequence shown here is derived from an EMBL/GenBank/DDBJ whole genome shotgun (WGS) entry which is preliminary data.</text>
</comment>
<feature type="coiled-coil region" evidence="1">
    <location>
        <begin position="222"/>
        <end position="281"/>
    </location>
</feature>
<accession>A0A1F7RR35</accession>
<keyword evidence="2" id="KW-0472">Membrane</keyword>
<dbReference type="AlphaFoldDB" id="A0A1F7RR35"/>
<name>A0A1F7RR35_9BACT</name>
<keyword evidence="2" id="KW-0812">Transmembrane</keyword>
<dbReference type="Gene3D" id="3.40.50.300">
    <property type="entry name" value="P-loop containing nucleotide triphosphate hydrolases"/>
    <property type="match status" value="2"/>
</dbReference>
<dbReference type="InterPro" id="IPR027417">
    <property type="entry name" value="P-loop_NTPase"/>
</dbReference>
<reference evidence="3 4" key="1">
    <citation type="journal article" date="2016" name="Nat. Commun.">
        <title>Thousands of microbial genomes shed light on interconnected biogeochemical processes in an aquifer system.</title>
        <authorList>
            <person name="Anantharaman K."/>
            <person name="Brown C.T."/>
            <person name="Hug L.A."/>
            <person name="Sharon I."/>
            <person name="Castelle C.J."/>
            <person name="Probst A.J."/>
            <person name="Thomas B.C."/>
            <person name="Singh A."/>
            <person name="Wilkins M.J."/>
            <person name="Karaoz U."/>
            <person name="Brodie E.L."/>
            <person name="Williams K.H."/>
            <person name="Hubbard S.S."/>
            <person name="Banfield J.F."/>
        </authorList>
    </citation>
    <scope>NUCLEOTIDE SEQUENCE [LARGE SCALE GENOMIC DNA]</scope>
</reference>
<dbReference type="Gene3D" id="1.10.287.1490">
    <property type="match status" value="1"/>
</dbReference>
<gene>
    <name evidence="3" type="ORF">A2161_21030</name>
</gene>
<evidence type="ECO:0000256" key="1">
    <source>
        <dbReference type="SAM" id="Coils"/>
    </source>
</evidence>